<feature type="domain" description="Lipocalin-like" evidence="1">
    <location>
        <begin position="9"/>
        <end position="147"/>
    </location>
</feature>
<reference evidence="4" key="1">
    <citation type="submission" date="2019-02" db="EMBL/GenBank/DDBJ databases">
        <authorList>
            <person name="Gruber-Vodicka R. H."/>
            <person name="Seah K. B. B."/>
        </authorList>
    </citation>
    <scope>NUCLEOTIDE SEQUENCE</scope>
    <source>
        <strain evidence="4">BECK_S127</strain>
        <strain evidence="3">BECK_S1320</strain>
        <strain evidence="2">BECK_S1321</strain>
    </source>
</reference>
<gene>
    <name evidence="4" type="ORF">BECKSD772D_GA0070982_104518</name>
    <name evidence="3" type="ORF">BECKSD772E_GA0070983_100313</name>
    <name evidence="2" type="ORF">BECKSD772F_GA0070984_100361</name>
</gene>
<evidence type="ECO:0000313" key="4">
    <source>
        <dbReference type="EMBL" id="VFK79335.1"/>
    </source>
</evidence>
<name>A0A451BM13_9GAMM</name>
<dbReference type="EMBL" id="CAADHB010000045">
    <property type="protein sequence ID" value="VFK79335.1"/>
    <property type="molecule type" value="Genomic_DNA"/>
</dbReference>
<dbReference type="Pfam" id="PF13924">
    <property type="entry name" value="Lipocalin_5"/>
    <property type="match status" value="1"/>
</dbReference>
<dbReference type="EMBL" id="CAADFU010000003">
    <property type="protein sequence ID" value="VFK39557.1"/>
    <property type="molecule type" value="Genomic_DNA"/>
</dbReference>
<sequence>MNTDTDKFMGTWKLISFEARSNNGETLFPMGQRPVGRLIYDDKGNMSVLLANADPPPMSPDVSLKSFASLEEKGQAFDSFEAYFGAYVVDETENVITHHIEGALFTNWTGSSQKRFYSFMGNRLELSTPPIKHEDLCVVMVLLWERA</sequence>
<dbReference type="AlphaFoldDB" id="A0A451BM13"/>
<protein>
    <submittedName>
        <fullName evidence="4">Lipocalin-like domain-containing protein</fullName>
    </submittedName>
</protein>
<evidence type="ECO:0000313" key="2">
    <source>
        <dbReference type="EMBL" id="VFK36632.1"/>
    </source>
</evidence>
<evidence type="ECO:0000259" key="1">
    <source>
        <dbReference type="Pfam" id="PF13924"/>
    </source>
</evidence>
<dbReference type="EMBL" id="CAADFR010000003">
    <property type="protein sequence ID" value="VFK36632.1"/>
    <property type="molecule type" value="Genomic_DNA"/>
</dbReference>
<accession>A0A451BM13</accession>
<evidence type="ECO:0000313" key="3">
    <source>
        <dbReference type="EMBL" id="VFK39557.1"/>
    </source>
</evidence>
<proteinExistence type="predicted"/>
<dbReference type="InterPro" id="IPR024311">
    <property type="entry name" value="Lipocalin-like"/>
</dbReference>
<organism evidence="4">
    <name type="scientific">Candidatus Kentrum sp. SD</name>
    <dbReference type="NCBI Taxonomy" id="2126332"/>
    <lineage>
        <taxon>Bacteria</taxon>
        <taxon>Pseudomonadati</taxon>
        <taxon>Pseudomonadota</taxon>
        <taxon>Gammaproteobacteria</taxon>
        <taxon>Candidatus Kentrum</taxon>
    </lineage>
</organism>